<dbReference type="VEuPathDB" id="PlasmoDB:PVW1_130021900"/>
<dbReference type="InterPro" id="IPR002035">
    <property type="entry name" value="VWF_A"/>
</dbReference>
<evidence type="ECO:0000256" key="1">
    <source>
        <dbReference type="ARBA" id="ARBA00004604"/>
    </source>
</evidence>
<dbReference type="SUPFAM" id="SSF52540">
    <property type="entry name" value="P-loop containing nucleoside triphosphate hydrolases"/>
    <property type="match status" value="6"/>
</dbReference>
<feature type="region of interest" description="Disordered" evidence="9">
    <location>
        <begin position="3837"/>
        <end position="3870"/>
    </location>
</feature>
<dbReference type="CDD" id="cd00009">
    <property type="entry name" value="AAA"/>
    <property type="match status" value="1"/>
</dbReference>
<dbReference type="FunFam" id="3.40.50.300:FF:000142">
    <property type="entry name" value="Midasin"/>
    <property type="match status" value="2"/>
</dbReference>
<feature type="compositionally biased region" description="Basic and acidic residues" evidence="9">
    <location>
        <begin position="6700"/>
        <end position="6736"/>
    </location>
</feature>
<feature type="compositionally biased region" description="Basic and acidic residues" evidence="9">
    <location>
        <begin position="6324"/>
        <end position="6364"/>
    </location>
</feature>
<evidence type="ECO:0000256" key="2">
    <source>
        <dbReference type="ARBA" id="ARBA00004642"/>
    </source>
</evidence>
<dbReference type="GO" id="GO:0005524">
    <property type="term" value="F:ATP binding"/>
    <property type="evidence" value="ECO:0007669"/>
    <property type="project" value="UniProtKB-KW"/>
</dbReference>
<organism evidence="11 12">
    <name type="scientific">Plasmodium vivax</name>
    <name type="common">malaria parasite P. vivax</name>
    <dbReference type="NCBI Taxonomy" id="5855"/>
    <lineage>
        <taxon>Eukaryota</taxon>
        <taxon>Sar</taxon>
        <taxon>Alveolata</taxon>
        <taxon>Apicomplexa</taxon>
        <taxon>Aconoidasida</taxon>
        <taxon>Haemosporida</taxon>
        <taxon>Plasmodiidae</taxon>
        <taxon>Plasmodium</taxon>
        <taxon>Plasmodium (Plasmodium)</taxon>
    </lineage>
</organism>
<dbReference type="SMART" id="SM00382">
    <property type="entry name" value="AAA"/>
    <property type="match status" value="6"/>
</dbReference>
<keyword evidence="8" id="KW-0539">Nucleus</keyword>
<dbReference type="GO" id="GO:0005654">
    <property type="term" value="C:nucleoplasm"/>
    <property type="evidence" value="ECO:0007669"/>
    <property type="project" value="UniProtKB-SubCell"/>
</dbReference>
<gene>
    <name evidence="11" type="ORF">PVP01_1315000</name>
</gene>
<comment type="subcellular location">
    <subcellularLocation>
        <location evidence="1">Nucleus</location>
        <location evidence="1">Nucleolus</location>
    </subcellularLocation>
    <subcellularLocation>
        <location evidence="2">Nucleus</location>
        <location evidence="2">Nucleoplasm</location>
    </subcellularLocation>
</comment>
<evidence type="ECO:0000313" key="12">
    <source>
        <dbReference type="Proteomes" id="UP000220605"/>
    </source>
</evidence>
<feature type="region of interest" description="Disordered" evidence="9">
    <location>
        <begin position="6700"/>
        <end position="6919"/>
    </location>
</feature>
<evidence type="ECO:0000256" key="8">
    <source>
        <dbReference type="ARBA" id="ARBA00023242"/>
    </source>
</evidence>
<dbReference type="InterPro" id="IPR041190">
    <property type="entry name" value="Midasin_AAA_lid_5"/>
</dbReference>
<feature type="compositionally biased region" description="Acidic residues" evidence="9">
    <location>
        <begin position="1121"/>
        <end position="1130"/>
    </location>
</feature>
<feature type="region of interest" description="Disordered" evidence="9">
    <location>
        <begin position="3989"/>
        <end position="4010"/>
    </location>
</feature>
<dbReference type="Pfam" id="PF17867">
    <property type="entry name" value="AAA_lid_7"/>
    <property type="match status" value="1"/>
</dbReference>
<feature type="compositionally biased region" description="Basic and acidic residues" evidence="9">
    <location>
        <begin position="6421"/>
        <end position="6431"/>
    </location>
</feature>
<dbReference type="Gene3D" id="3.40.50.410">
    <property type="entry name" value="von Willebrand factor, type A domain"/>
    <property type="match status" value="1"/>
</dbReference>
<dbReference type="Proteomes" id="UP000220605">
    <property type="component" value="Chromosome 13"/>
</dbReference>
<dbReference type="VEuPathDB" id="PlasmoDB:PVP01_1315000"/>
<evidence type="ECO:0000256" key="9">
    <source>
        <dbReference type="SAM" id="MobiDB-lite"/>
    </source>
</evidence>
<feature type="region of interest" description="Disordered" evidence="9">
    <location>
        <begin position="1096"/>
        <end position="1131"/>
    </location>
</feature>
<dbReference type="VEuPathDB" id="PlasmoDB:PVPAM_130030500"/>
<feature type="compositionally biased region" description="Basic and acidic residues" evidence="9">
    <location>
        <begin position="6837"/>
        <end position="6846"/>
    </location>
</feature>
<feature type="compositionally biased region" description="Basic and acidic residues" evidence="9">
    <location>
        <begin position="6151"/>
        <end position="6228"/>
    </location>
</feature>
<dbReference type="InterPro" id="IPR003593">
    <property type="entry name" value="AAA+_ATPase"/>
</dbReference>
<evidence type="ECO:0000256" key="4">
    <source>
        <dbReference type="ARBA" id="ARBA00017143"/>
    </source>
</evidence>
<feature type="compositionally biased region" description="Basic and acidic residues" evidence="9">
    <location>
        <begin position="6798"/>
        <end position="6811"/>
    </location>
</feature>
<comment type="similarity">
    <text evidence="3">Belongs to the midasin family.</text>
</comment>
<dbReference type="InterPro" id="IPR027417">
    <property type="entry name" value="P-loop_NTPase"/>
</dbReference>
<dbReference type="EMBL" id="LT635624">
    <property type="protein sequence ID" value="VUZ98211.1"/>
    <property type="molecule type" value="Genomic_DNA"/>
</dbReference>
<feature type="compositionally biased region" description="Acidic residues" evidence="9">
    <location>
        <begin position="6527"/>
        <end position="6539"/>
    </location>
</feature>
<feature type="domain" description="VWFA" evidence="10">
    <location>
        <begin position="7042"/>
        <end position="7250"/>
    </location>
</feature>
<evidence type="ECO:0000259" key="10">
    <source>
        <dbReference type="PROSITE" id="PS50234"/>
    </source>
</evidence>
<feature type="region of interest" description="Disordered" evidence="9">
    <location>
        <begin position="4676"/>
        <end position="4699"/>
    </location>
</feature>
<feature type="region of interest" description="Disordered" evidence="9">
    <location>
        <begin position="4906"/>
        <end position="4926"/>
    </location>
</feature>
<feature type="region of interest" description="Disordered" evidence="9">
    <location>
        <begin position="242"/>
        <end position="266"/>
    </location>
</feature>
<dbReference type="GO" id="GO:0005730">
    <property type="term" value="C:nucleolus"/>
    <property type="evidence" value="ECO:0007669"/>
    <property type="project" value="UniProtKB-SubCell"/>
</dbReference>
<dbReference type="InterPro" id="IPR011704">
    <property type="entry name" value="ATPase_dyneun-rel_AAA"/>
</dbReference>
<evidence type="ECO:0000256" key="7">
    <source>
        <dbReference type="ARBA" id="ARBA00023186"/>
    </source>
</evidence>
<feature type="region of interest" description="Disordered" evidence="9">
    <location>
        <begin position="5381"/>
        <end position="5439"/>
    </location>
</feature>
<feature type="compositionally biased region" description="Basic and acidic residues" evidence="9">
    <location>
        <begin position="4678"/>
        <end position="4690"/>
    </location>
</feature>
<feature type="compositionally biased region" description="Basic and acidic residues" evidence="9">
    <location>
        <begin position="6640"/>
        <end position="6655"/>
    </location>
</feature>
<dbReference type="GO" id="GO:0000027">
    <property type="term" value="P:ribosomal large subunit assembly"/>
    <property type="evidence" value="ECO:0007669"/>
    <property type="project" value="TreeGrafter"/>
</dbReference>
<protein>
    <recommendedName>
        <fullName evidence="4">Midasin</fullName>
    </recommendedName>
</protein>
<feature type="compositionally biased region" description="Basic and acidic residues" evidence="9">
    <location>
        <begin position="6540"/>
        <end position="6572"/>
    </location>
</feature>
<feature type="compositionally biased region" description="Low complexity" evidence="9">
    <location>
        <begin position="6124"/>
        <end position="6134"/>
    </location>
</feature>
<keyword evidence="6" id="KW-0067">ATP-binding</keyword>
<feature type="compositionally biased region" description="Low complexity" evidence="9">
    <location>
        <begin position="3991"/>
        <end position="4010"/>
    </location>
</feature>
<feature type="compositionally biased region" description="Basic and acidic residues" evidence="9">
    <location>
        <begin position="4913"/>
        <end position="4926"/>
    </location>
</feature>
<feature type="compositionally biased region" description="Basic and acidic residues" evidence="9">
    <location>
        <begin position="6859"/>
        <end position="6871"/>
    </location>
</feature>
<feature type="region of interest" description="Disordered" evidence="9">
    <location>
        <begin position="5182"/>
        <end position="5210"/>
    </location>
</feature>
<reference evidence="12" key="1">
    <citation type="submission" date="2016-07" db="EMBL/GenBank/DDBJ databases">
        <authorList>
            <consortium name="Pathogen Informatics"/>
        </authorList>
    </citation>
    <scope>NUCLEOTIDE SEQUENCE [LARGE SCALE GENOMIC DNA]</scope>
</reference>
<keyword evidence="7" id="KW-0143">Chaperone</keyword>
<feature type="compositionally biased region" description="Basic and acidic residues" evidence="9">
    <location>
        <begin position="6268"/>
        <end position="6280"/>
    </location>
</feature>
<accession>A0A565A2B9</accession>
<feature type="compositionally biased region" description="Low complexity" evidence="9">
    <location>
        <begin position="5386"/>
        <end position="5395"/>
    </location>
</feature>
<proteinExistence type="inferred from homology"/>
<dbReference type="InterPro" id="IPR040848">
    <property type="entry name" value="AAA_lid_7"/>
</dbReference>
<dbReference type="Pfam" id="PF17865">
    <property type="entry name" value="AAA_lid_5"/>
    <property type="match status" value="1"/>
</dbReference>
<dbReference type="GO" id="GO:0000055">
    <property type="term" value="P:ribosomal large subunit export from nucleus"/>
    <property type="evidence" value="ECO:0007669"/>
    <property type="project" value="TreeGrafter"/>
</dbReference>
<dbReference type="InterPro" id="IPR036465">
    <property type="entry name" value="vWFA_dom_sf"/>
</dbReference>
<feature type="compositionally biased region" description="Basic and acidic residues" evidence="9">
    <location>
        <begin position="6598"/>
        <end position="6616"/>
    </location>
</feature>
<feature type="compositionally biased region" description="Polar residues" evidence="9">
    <location>
        <begin position="5197"/>
        <end position="5210"/>
    </location>
</feature>
<feature type="compositionally biased region" description="Low complexity" evidence="9">
    <location>
        <begin position="1101"/>
        <end position="1111"/>
    </location>
</feature>
<feature type="compositionally biased region" description="Polar residues" evidence="9">
    <location>
        <begin position="6312"/>
        <end position="6323"/>
    </location>
</feature>
<feature type="region of interest" description="Disordered" evidence="9">
    <location>
        <begin position="6091"/>
        <end position="6300"/>
    </location>
</feature>
<feature type="region of interest" description="Disordered" evidence="9">
    <location>
        <begin position="6312"/>
        <end position="6671"/>
    </location>
</feature>
<feature type="compositionally biased region" description="Basic and acidic residues" evidence="9">
    <location>
        <begin position="6371"/>
        <end position="6389"/>
    </location>
</feature>
<keyword evidence="5" id="KW-0547">Nucleotide-binding</keyword>
<dbReference type="OrthoDB" id="5186at2759"/>
<feature type="region of interest" description="Disordered" evidence="9">
    <location>
        <begin position="3916"/>
        <end position="3936"/>
    </location>
</feature>
<dbReference type="Gene3D" id="3.40.50.300">
    <property type="entry name" value="P-loop containing nucleotide triphosphate hydrolases"/>
    <property type="match status" value="8"/>
</dbReference>
<dbReference type="GO" id="GO:0016887">
    <property type="term" value="F:ATP hydrolysis activity"/>
    <property type="evidence" value="ECO:0007669"/>
    <property type="project" value="InterPro"/>
</dbReference>
<feature type="compositionally biased region" description="Polar residues" evidence="9">
    <location>
        <begin position="6847"/>
        <end position="6858"/>
    </location>
</feature>
<dbReference type="Pfam" id="PF07728">
    <property type="entry name" value="AAA_5"/>
    <property type="match status" value="6"/>
</dbReference>
<sequence>MKTPGERTKLRWCEEIISHIRAGKGPICKGKITCTDRSSQAEESPQRRRRSKRDFLNFERNCVRHIHKNCLLLQKLLRYKAHPARVKRGNKHSPLGPLATLAPNAHVTNGGNSDAAGGKEARHIVQTATAETLCTDAGRSTPHTASLKQEMLGRPSRGVPTRGWKHTTDLMLTQTIILTLFEPSLLKISLKYFNLLTASIVNQLFQEALHLASYNYGEGVYQKEGGSIACIGIPNVTATGREKTINSGNTKRRKKKQHGEEKRIGALSGEESDAPPILPIYNLIKKFNINVEVYFCMICMNSLLFSKDSFFKSAIDYFFKEVFPKSSQCYGYFEAIVRRYVKEQGERLLEKEAANHVGSIPRSPSRSPPFSSSTHYCVNMLLLFCHLTLEKTLDRTYLNLLPPILKCKRRNPFLEDLIYLIYMHHHGIGRTVFAEEIATSQLIRVEAPPRGGSPSLDSPIVNTDSREFLQDASRDIRRVLLKHRYSVHNLDYLHVEKFRVNREENACVKFCVDFQSVVYPSFSIKGKESQRAKRGGTKFVLTSRLNSVIEMMVINVYENRPTILIGSHGSGKTSLINYIHEKIYEHEKGERGKKVISLYLDDVVDSKSILGIWESSEKRFEFKFGILAKAMMSGNWVVFENVNNISSSVVEKLCELTGKGHIYLSERGEHIYPHKDFRLFATITAEVASGTNVASGADEANPANAAYAAYSAKRHLSERALLYQRARLNQRPGHLSSLFNKWHSVHVGSYREEEVEEILRKKLKHQVSENYKAVILQAYHSVKALLEKYPLLRSINLHDLVKIIKRVRKRKIFMHENEKTRAILFQTCKSILTSHVPNDSLRAYFQKRLLKLFDLQEKSVAKWLQVNTLSDYVEQFNETLRREKGKISLQCENITSHSFLLTSVHKSILCEIIEGVHNRESILLIGDTGVGKTALVDYVAKIFRKKLLVFVFSEQSEASDLIGNYYPFNISVKANELFEEMKNLNAQIGSHLCAKELDVLYLKLKIVLSEKKFITFLNTCHNFAKWLVRKFENDTSIFDMRVVKRYKIFQHDCQGVIHFWRSGGGTSAQGRRGVPTPDGSNSPALKLQFGKFFQGGGQPNGGPTQNNTCEAPSEEKHKEAEEEEEEEEECNPNANELIFKFHDGILIDCIRNGHWLLLDEINLAQTEILQRLQGLLDLSSRHFDVVEKGNEQVKIHPGFRLFACMNPPVIPNLKKGKGNVRGAANGEEAKKKGLTSSGKEGLPQQGDLADEADDEDHHIDLYNSSVSSGKKELPPILRNKFTEIFVDEILQYEDVEMLVKHLLREVTSDGGLIKNITHCYLEVKKESLKNMSGAQNKPIFFSTRNLVRAVQYAVCVHKRKFHPLPLHTAVRNGFVCNFLSSVSVENQKLVEQIFNKHFKYGQGKSAQQGGGTPNDRSMQIEKNGVINYAMLESYYQYRYFDTRRGTSTEGRDLSCVVKSARAANGGDAQMKGHHQLLQGEHVPGGGTQPREPLDKYACVENSWILCGREEINLVNILSNFIITKNVKENIKKLALCLSGSKTPILLEGNTSVGKTSLVKFFADITGHKFVRINNHMNTDMNEYYGQFVNDPSTGNLIFEEGVFVKAVRNGYWVVLDELNLAPSEVLESLNRILDDNKELYIPELKRYVKAHKDFMLFATQNPANSSNYLGRKELSKAFRSRFIEFFINDFEESELEIILHRRCAISPNIAIKMIRVFAQLRTVKSNYNYFNDNLMTLRDLIKWGNRCPRSNADACLQGYYIIAEKLRNEKDQRTVRTILSENFLPKGEELLVRYEDDEDVLRLKEAFWRKIGHLGGLAVAKGGVTNRGEKLPPTGETPQTASHNNAARVEYLKNMHLGNSTSRILCLLLKCFKHKESALLIGETGCGKTTCCELLSFVKSQKLNILNCNESTDVYDIIGSLKLVRNEKENFEKVKKNCIELYNEIMSQYADPFAANYLSGIIHDQIREVKKEDLLIFTLYLQKRYPLSESIKNKLLKLEMAINNLKSLFTWFDGILVSSLKKGDIFLMDEISLVESAVLERLNSVLEYERTLLLTEKGGKDIQNVKAHDEFCFIGTMNPSGDFGKKEISQTLKNRFTEIFVPSFDYDSEDYYFLILKQMEFTKVKSFKCRTADCLCRLFQQIAQNKAITNDVILSVRDTIKWISFMNAYVGRRKEMYLRRGENPPKRALKRYIVRSFFHSGFLILIDGKEDPKTKAVLKELLRRSLLHLASSINCSAAEGGTPQTRGLSRVEALFHQTYTFQFSRKHLQVNDFRIKFRRKLTTPFDQFATNCQFVFDTPNIKKNLFKIVRAMQLQNSILLEGSPGVGKTCIINILAKLTNNKLIRINLSECTDIYDLIGSYFPVKGEGERGLRSGTQVREGTPGERAEAPFQYFWKDGKLIECMKKGYWILIDEINLANQQTLEGINSILDHRKEIFIPETNETVRSHPNFRLFCCQNPYSEGGGRKGLPKSFLNRFSKIYFEELNEEDYLCIVQRLYGGCIPKEDIRKIITVAFVMKRINPLLRDSECWVWNLRDILRICKFLRGSGQGSGGSGGEIDQRSSCGTRLVPICDMLVCSRLTCAEDREIARCVIASVHSGGGTSGEEFLKSLSEATSREGLLTLVRSTQGNQLSGVYANLYYNEDNLCAAYECRTKSGPGRMGSMPSQVPPSTLLLSKDEKIYYACEAAIRLSIPILLSGKNNSGKSSFVNRLAHTFEKKLFEFSLTNDMDTFDLFGCYEHNSRDNVIKKVERKMHILNKLLLRNVLKKKNFKKFYRAYFAKGKLQRRNKRMKINVMVRLNCLAEEFIRALRRGGVSDEDASSARKNYVHFVQTGMKATAMMQNKWRGKNRIEEALREISRLFETIRNNHINENVYIYNEGNFIKAIRNGHWVLVKHVHLSTPSLLDRLNSLFEENGYMLLHEFGKKKKIKPHRNFQIFLTLNSEEHYKISKALRNRCFEIHFGGPASEYVGNAISLHNQSGGSVFARGDPLPLCRRDDAVEQSSEGVLAARTAIGEAANFGENKTPDEQSGTPDGSFVMRVANICFSGEGGRHAEEKAEEVTAEEVTAEEEDYLNLVRKGNVLHYLMQAFLKKIQKVGAARGGEDVEAAVASAGGRGEDVRALMVSLFFDQGELKTNCTKVMDYVNYCCERFLSVKGVRPTTDVIHFCVAISMTVYVMEQMLVEEEVAEKRKKIARMEQTNWKQKNVKWHQNFKIHLNALLNCKFENNFYHIDNYIMYMCSHFLRVGRNRRGGEKAASPFKQWEEMFANSFVNFYCQMYSKLSEKTQLFFFPFFECLHKCVLKTVLNIKSGNRQFAKSGNLQEGLIRRINRSNKFAHRIKGRHFIYLYFHCFVNFVNTYYRSYRKERKRGPFANDAGACPPVYIAKEIALVQSMSNLKLNRLFCYTVYSFLENFSHKDLFYRYEHLLNIKNRIAVRGKLDQAQVVKYLDFVTGRVIRGKLGYFGVMRDCVFGAISAIGGGSGGERSARRRGVPYGDALAAARAALRPLPAARKRLLAQEDPKLAKRLYLFEAFLKWNVSYRYFERCSQIGSSDCESSSKSTTKQRRPWLLTNKFLTHVEEVLFKMANRGRSSREDEDAFSYYLFVYLFTFDSLCNVRSDDVYMKITFLVDALKCAFRWEKYAKQNCKLMKLLQKAKRAAERSELHTPIGDIQTGGDFHQRDNSPLTGSNRVKEKMRWWRKSASQEQMVVGTPSIEYFSNRWVKNIFEIVNNVYVSHFVHLVNLGRYHYALLNRPVSGVEEGRRINPLWSFLLDGEEGKNVHDDVENLLIQTKSLSQALKVLQNDPPKVAKIEKLIMANLATKKEVIPLDVFTSTERLQPMGGYQNGEEEEEGSEQDGSRDPPRKGGNSDGKGNQLLFHYQFIIFNIHLKYLHNAFVYFLNTYMWLKGEQMYGHSGGAQQRTAEASRPGEGPHRGAISNTVERVKGDLKRMYNYLRGMEKTLFLQEEKIEVLSLLKEKYGRLEWAQQEGRQSGVEGASSAPPSAAPYGAPAGERTPLELQVTFSIVEELLHLLYCFLMNVYLVRDKRYDYAKEDVNRVDFGHNEDEANYSRDFFREGWGAYQGGSQPNGTNVHHPGLSPSWGGNNRMMGPTTDDENGTLIGRLPPCATPHKMKRNNVTYEGYSLFRDIYVNRCFDEASTFGLYPYVSSSLVNQTVIFDSVVSIYQELNRKKVTLFYLNMSHVIFRSLKRSYHDYVERAAPGAVKSVSEAMPYDALPGGEAHWTSKLSLKSRGQSSARYYFAFHAMTIFFNTLNGDALKGEDSKRDRLLLHILDLFRFVVDGRGEKAFPEMLLHLLEVHQCVRSLRDKVRHFEKVGKYLFAVLFIMFRFILRNLRGHPAMGDCSPAKCTMGNSRKCLSGGTPTCEGIEGVTNEPNENAEELHSWMHHLLGKTNQEVQQTLHVLFPDHLIVADLTEKYQEEEFLFSLGCLYISHYFLNVICSQVRKEIKNIFKQMEVRSYLNKSVASLREEIYMGAQHNMYVEKVNPLEQISHGDFLKMRRKKQLKGHLNSMKTNLPLLPKILQNVKKGKKKKLKRLLTKCERNNNPCAYLIAGYIRKNSAKNMHTLYVELKNEHREFIKNLLPLESIEKSVLLALISSDDLINPSVVNTCLNFAHHVRERYSLVSKFSQAITHSVSVLIHAVHGVNLSILRSKQSGASAERGEAGKSAKMEGRTTPPRGIFQLDRKGNKNDLYRCIKFPLNFNKILKLKKNCYENQIDDLEYLHFVTKMLKKPRNISTQFDVASLLPLLKRMCRQIVIYNEKDEADDMNEFLKIEQFKSRTAQEMRQGLVDREFIEKNIAKELDSVFYSQEYFSTHVGGAAVEGGSEELSSKQHSIEQQRGEGADREGVDREGAQRGSRQPDAGQAETEKPNEPLFHKIVYKMAKLFKGGKKNPRKENPPRSEIEKTKRSVKHTLDMLIRLNCGGEKTSVTAAHRREGQNGGTFLLLRRRKNEEKRLLLFTLNMLTQFSDLTKYSNNKFEIFKKKIAECLQNCRNKNHVYINHYVNLLDDNFMQYIFSALNDLCILLINLKKAFVPIYNESGNINVLSILSGINNILNFPISNIEGEIEKIIYKLEHLVSLILSLKNDNYVNFDEVTMRRVKQVMRDSAPEELLIYTVYFRLYKLKSVKAIRKNLSRKIVKGRTLSLFAYMFYLCYDDAEQQQEEQQQEQQLRRGVNGVSPTQENPNNSDTYLQRDNRAKVKIVKTFETLVIFLRDSMVGEFPARLNLIDFIANLFRNSQKQSERMMSNVFSNVHSYMRIYLPLIKKRIANSKRYFDVQLRKALEKMNFDLVDLEAYKWSIMKLKRKVAYFAKLYFQQISVTVDKLIVQSGANGANGTNGGSPVFAQNGMDTLADPLATPLEEEVSPDAHSASGSSSPEEEHHNGAATNSSEEDERTAVCQSDAAEGGEDNTTAAEGEKQNRFQDHLNELKESLTRLRKKVKTKKPLDQFLTNMNLHNSFEDISLNFTAEVRNVLNVHCKEAGINQKKRWIYILKHFLRRKLNIPPLNSLDNFNFFSSLFQNDAHGCDSRGSGLFALEYRCPGEILAELKSCLVYMIEQGESLNGEGVNAEQVEQANEEVRLMEEQLQKDVKRNRMYTLHFLDQINDVLNRSEEKNAEILHLTIYIRSIRIHEDMANDEALYYLFNAIICEYFNMRKEVTLFYRHFVCYYLLATTLLCEKRYGLDYLLVDFSTFETFLERCNLVKGALLQVLSSGFCATACKADRQRASHFFKSAIKCVYQMAYITHSSNEFRMFNYFRNVRTSSRGSRLEELLGVAPPCMKLRVSVNFLDSLKTCITFLRDNVSEIFALNVAPYFKEKLHAQVVKLVGLFHQMEGGSPGVTTHCGGEVSPFGKDPKYYLDDNPSEDEVEKLNDQMCRFISNMVQGKSIIFIRDYPDFQNRKNVNEMYRMKDIVRMYLTLQSKYGLLGGSGKESKPVKVFHYLNKNLFYFTKCVLLYQLDIFLGLSNVSLYFLKVLKILYTKGLCREEANGKDAVKGAKEEEDVFHKVDFLQGIGLGEGKGIKNISSQVDNEDVDNMYNEEEQNFSQEDNDFDEEAIEATYNFEKFCEKELTGGEQRGGEDNSAKLENEQNNLDVERRGPTKQEENSNNSNSNNNNDANEGGDPEADPQGSKEQQHPVDDVLEKNKSNQWDVSERSGALEDALKGDNRGEDDAEKEANRDVAEEGKDQMDNPDGEAKKPEQPIEGNRTDEPSSGAPNERKTVNLENDGEGDTNEFPKGEPNESCGLTGEQKSDNQRADHLDDLMGEGNEPLNGGSHEMNNEFDFNLDSNFEIESSDFSKSCSERSFASREENIDAHSDEEMAKEDQAASPNREERDEGRRNEREFSEQDPGEVDVHHEVEEFDGDASHEGEAAGQSEDAEHSDDAYDGDESEVEQPDQMDQFDADKRTNDRRGKGFKSGQVEPQDGQADPAEGEKERANSADSADSADDAEERGDGTLPQDGEKEGDPTGEQSGEQSGEQHGDRTDDEAAAQLDDQLDDEAVAQIGEEPTAEACEEGGAAEEDQHSSEVQGERERTRPGEKHTERREKFGETVKGDFTPEEELQDEYQDEKTRNAPPAGHIDEEKNRPEMDNSTHNWDDAGGTNEQTFHKGDDGEADAANRQNEREGSSRQGKSEQKDDNDEEGTGANDISFSIDKCNIYTKNFVDISNFIEKINERLLNMGREDDSVENEKAREDAKRVKENFNATKEEHPTTKDEENTCGEMPVDFVTTGERQPVERMSERDAQDAKLNEKQEGEPREGNEEKGKCSNEATARRAPRERKDVADGKSRGGDSEEGDEADQLENQLEGQLEDQLADQLEDHLEDHFADQTSDFPSTENGSTDKARAAARDPYETTFEEEANNGGEVAQRESTPYLEEKLQARRKEEKSAKNTENTPKNDGYYKVHRNERALEREYLADDGEDAAAKKVHGGEGETALPFLNEEVTAEYEEIYDQINSETEVMSSQLCEQLKMILEPTVRNKYQGDYKSGKKLNIKKLVNYFASDFRNNKIWKRRTKMNKRDYNIVIAIDNTKSMKINNIQRMTLNAIFLVARAFEKLQVGRIGICSFGENDNGINANNVVCSMRNSLNKQDFLKILNHFQFNNDTKNSFDNAMLNALKICNYIFKNTHSGTPQSGGKNVVSHLMLIISDGRFNKSTVRAEIFKCIQNNFIPVLMIIDTQIANNKAQSIFNLKQTFYKDNKLHIVPYLHDFPFPYFVVVSDINEIPTLMCDIIRQWFQTLSSR</sequence>
<dbReference type="PANTHER" id="PTHR48103:SF2">
    <property type="entry name" value="MIDASIN"/>
    <property type="match status" value="1"/>
</dbReference>
<dbReference type="PANTHER" id="PTHR48103">
    <property type="entry name" value="MIDASIN-RELATED"/>
    <property type="match status" value="1"/>
</dbReference>
<evidence type="ECO:0000256" key="6">
    <source>
        <dbReference type="ARBA" id="ARBA00022840"/>
    </source>
</evidence>
<feature type="compositionally biased region" description="Basic and acidic residues" evidence="9">
    <location>
        <begin position="6894"/>
        <end position="6909"/>
    </location>
</feature>
<dbReference type="PROSITE" id="PS50234">
    <property type="entry name" value="VWFA"/>
    <property type="match status" value="1"/>
</dbReference>
<dbReference type="VEuPathDB" id="PlasmoDB:PVX_084810"/>
<dbReference type="GO" id="GO:0030687">
    <property type="term" value="C:preribosome, large subunit precursor"/>
    <property type="evidence" value="ECO:0007669"/>
    <property type="project" value="TreeGrafter"/>
</dbReference>
<feature type="compositionally biased region" description="Acidic residues" evidence="9">
    <location>
        <begin position="6576"/>
        <end position="6586"/>
    </location>
</feature>
<feature type="region of interest" description="Disordered" evidence="9">
    <location>
        <begin position="4842"/>
        <end position="4892"/>
    </location>
</feature>
<feature type="compositionally biased region" description="Basic and acidic residues" evidence="9">
    <location>
        <begin position="6091"/>
        <end position="6123"/>
    </location>
</feature>
<evidence type="ECO:0000256" key="5">
    <source>
        <dbReference type="ARBA" id="ARBA00022741"/>
    </source>
</evidence>
<feature type="compositionally biased region" description="Acidic residues" evidence="9">
    <location>
        <begin position="6403"/>
        <end position="6420"/>
    </location>
</feature>
<name>A0A565A2B9_PLAVI</name>
<dbReference type="SUPFAM" id="SSF53300">
    <property type="entry name" value="vWA-like"/>
    <property type="match status" value="1"/>
</dbReference>
<feature type="compositionally biased region" description="Acidic residues" evidence="9">
    <location>
        <begin position="6503"/>
        <end position="6519"/>
    </location>
</feature>
<feature type="compositionally biased region" description="Basic and acidic residues" evidence="9">
    <location>
        <begin position="6753"/>
        <end position="6786"/>
    </location>
</feature>
<feature type="compositionally biased region" description="Basic and acidic residues" evidence="9">
    <location>
        <begin position="4847"/>
        <end position="4872"/>
    </location>
</feature>
<evidence type="ECO:0000256" key="3">
    <source>
        <dbReference type="ARBA" id="ARBA00007188"/>
    </source>
</evidence>
<feature type="region of interest" description="Disordered" evidence="9">
    <location>
        <begin position="1215"/>
        <end position="1250"/>
    </location>
</feature>
<evidence type="ECO:0000313" key="11">
    <source>
        <dbReference type="EMBL" id="VUZ98211.1"/>
    </source>
</evidence>